<protein>
    <submittedName>
        <fullName evidence="1">Uncharacterized protein</fullName>
    </submittedName>
</protein>
<evidence type="ECO:0000313" key="1">
    <source>
        <dbReference type="EMBL" id="TKR70632.1"/>
    </source>
</evidence>
<dbReference type="EMBL" id="AZBU02000007">
    <property type="protein sequence ID" value="TKR70632.1"/>
    <property type="molecule type" value="Genomic_DNA"/>
</dbReference>
<dbReference type="AlphaFoldDB" id="A0A4U5MMP2"/>
<reference evidence="1 2" key="2">
    <citation type="journal article" date="2019" name="G3 (Bethesda)">
        <title>Hybrid Assembly of the Genome of the Entomopathogenic Nematode Steinernema carpocapsae Identifies the X-Chromosome.</title>
        <authorList>
            <person name="Serra L."/>
            <person name="Macchietto M."/>
            <person name="Macias-Munoz A."/>
            <person name="McGill C.J."/>
            <person name="Rodriguez I.M."/>
            <person name="Rodriguez B."/>
            <person name="Murad R."/>
            <person name="Mortazavi A."/>
        </authorList>
    </citation>
    <scope>NUCLEOTIDE SEQUENCE [LARGE SCALE GENOMIC DNA]</scope>
    <source>
        <strain evidence="1 2">ALL</strain>
    </source>
</reference>
<organism evidence="1 2">
    <name type="scientific">Steinernema carpocapsae</name>
    <name type="common">Entomopathogenic nematode</name>
    <dbReference type="NCBI Taxonomy" id="34508"/>
    <lineage>
        <taxon>Eukaryota</taxon>
        <taxon>Metazoa</taxon>
        <taxon>Ecdysozoa</taxon>
        <taxon>Nematoda</taxon>
        <taxon>Chromadorea</taxon>
        <taxon>Rhabditida</taxon>
        <taxon>Tylenchina</taxon>
        <taxon>Panagrolaimomorpha</taxon>
        <taxon>Strongyloidoidea</taxon>
        <taxon>Steinernematidae</taxon>
        <taxon>Steinernema</taxon>
    </lineage>
</organism>
<name>A0A4U5MMP2_STECR</name>
<dbReference type="Proteomes" id="UP000298663">
    <property type="component" value="Unassembled WGS sequence"/>
</dbReference>
<reference evidence="1 2" key="1">
    <citation type="journal article" date="2015" name="Genome Biol.">
        <title>Comparative genomics of Steinernema reveals deeply conserved gene regulatory networks.</title>
        <authorList>
            <person name="Dillman A.R."/>
            <person name="Macchietto M."/>
            <person name="Porter C.F."/>
            <person name="Rogers A."/>
            <person name="Williams B."/>
            <person name="Antoshechkin I."/>
            <person name="Lee M.M."/>
            <person name="Goodwin Z."/>
            <person name="Lu X."/>
            <person name="Lewis E.E."/>
            <person name="Goodrich-Blair H."/>
            <person name="Stock S.P."/>
            <person name="Adams B.J."/>
            <person name="Sternberg P.W."/>
            <person name="Mortazavi A."/>
        </authorList>
    </citation>
    <scope>NUCLEOTIDE SEQUENCE [LARGE SCALE GENOMIC DNA]</scope>
    <source>
        <strain evidence="1 2">ALL</strain>
    </source>
</reference>
<accession>A0A4U5MMP2</accession>
<sequence length="130" mass="15379">MVFVTEDGLLYSCVQKSSRYAYFNLEFDLKSLNFKRDKLEFFNIQEKTWELELVGGEEPFTESCAKHIIDYLNNTYIRPYSFECEINSTTRCTKIVEDLVNALPIGLWRISVIEDFFTDYDILNKARRLS</sequence>
<comment type="caution">
    <text evidence="1">The sequence shown here is derived from an EMBL/GenBank/DDBJ whole genome shotgun (WGS) entry which is preliminary data.</text>
</comment>
<proteinExistence type="predicted"/>
<evidence type="ECO:0000313" key="2">
    <source>
        <dbReference type="Proteomes" id="UP000298663"/>
    </source>
</evidence>
<keyword evidence="2" id="KW-1185">Reference proteome</keyword>
<gene>
    <name evidence="1" type="ORF">L596_022633</name>
</gene>